<protein>
    <recommendedName>
        <fullName evidence="6">O-antigen ligase-related domain-containing protein</fullName>
    </recommendedName>
</protein>
<dbReference type="InterPro" id="IPR007016">
    <property type="entry name" value="O-antigen_ligase-rel_domated"/>
</dbReference>
<gene>
    <name evidence="7" type="ORF">COU07_03865</name>
</gene>
<evidence type="ECO:0000256" key="1">
    <source>
        <dbReference type="ARBA" id="ARBA00004141"/>
    </source>
</evidence>
<organism evidence="7 8">
    <name type="scientific">Candidatus Harrisonbacteria bacterium CG10_big_fil_rev_8_21_14_0_10_40_38</name>
    <dbReference type="NCBI Taxonomy" id="1974583"/>
    <lineage>
        <taxon>Bacteria</taxon>
        <taxon>Candidatus Harrisoniibacteriota</taxon>
    </lineage>
</organism>
<feature type="transmembrane region" description="Helical" evidence="5">
    <location>
        <begin position="6"/>
        <end position="24"/>
    </location>
</feature>
<dbReference type="PANTHER" id="PTHR37422">
    <property type="entry name" value="TEICHURONIC ACID BIOSYNTHESIS PROTEIN TUAE"/>
    <property type="match status" value="1"/>
</dbReference>
<feature type="transmembrane region" description="Helical" evidence="5">
    <location>
        <begin position="371"/>
        <end position="396"/>
    </location>
</feature>
<feature type="transmembrane region" description="Helical" evidence="5">
    <location>
        <begin position="408"/>
        <end position="427"/>
    </location>
</feature>
<feature type="domain" description="O-antigen ligase-related" evidence="6">
    <location>
        <begin position="224"/>
        <end position="388"/>
    </location>
</feature>
<dbReference type="EMBL" id="PFAZ01000009">
    <property type="protein sequence ID" value="PIR88999.1"/>
    <property type="molecule type" value="Genomic_DNA"/>
</dbReference>
<comment type="caution">
    <text evidence="7">The sequence shown here is derived from an EMBL/GenBank/DDBJ whole genome shotgun (WGS) entry which is preliminary data.</text>
</comment>
<dbReference type="InterPro" id="IPR051533">
    <property type="entry name" value="WaaL-like"/>
</dbReference>
<keyword evidence="4 5" id="KW-0472">Membrane</keyword>
<evidence type="ECO:0000256" key="4">
    <source>
        <dbReference type="ARBA" id="ARBA00023136"/>
    </source>
</evidence>
<evidence type="ECO:0000313" key="8">
    <source>
        <dbReference type="Proteomes" id="UP000231157"/>
    </source>
</evidence>
<dbReference type="AlphaFoldDB" id="A0A2H0URF1"/>
<feature type="transmembrane region" description="Helical" evidence="5">
    <location>
        <begin position="240"/>
        <end position="257"/>
    </location>
</feature>
<keyword evidence="3 5" id="KW-1133">Transmembrane helix</keyword>
<feature type="transmembrane region" description="Helical" evidence="5">
    <location>
        <begin position="121"/>
        <end position="142"/>
    </location>
</feature>
<keyword evidence="2 5" id="KW-0812">Transmembrane</keyword>
<evidence type="ECO:0000256" key="2">
    <source>
        <dbReference type="ARBA" id="ARBA00022692"/>
    </source>
</evidence>
<comment type="subcellular location">
    <subcellularLocation>
        <location evidence="1">Membrane</location>
        <topology evidence="1">Multi-pass membrane protein</topology>
    </subcellularLocation>
</comment>
<dbReference type="Proteomes" id="UP000231157">
    <property type="component" value="Unassembled WGS sequence"/>
</dbReference>
<evidence type="ECO:0000256" key="5">
    <source>
        <dbReference type="SAM" id="Phobius"/>
    </source>
</evidence>
<feature type="transmembrane region" description="Helical" evidence="5">
    <location>
        <begin position="74"/>
        <end position="100"/>
    </location>
</feature>
<feature type="transmembrane region" description="Helical" evidence="5">
    <location>
        <begin position="282"/>
        <end position="301"/>
    </location>
</feature>
<feature type="transmembrane region" description="Helical" evidence="5">
    <location>
        <begin position="184"/>
        <end position="203"/>
    </location>
</feature>
<name>A0A2H0URF1_9BACT</name>
<feature type="transmembrane region" description="Helical" evidence="5">
    <location>
        <begin position="433"/>
        <end position="449"/>
    </location>
</feature>
<dbReference type="GO" id="GO:0016020">
    <property type="term" value="C:membrane"/>
    <property type="evidence" value="ECO:0007669"/>
    <property type="project" value="UniProtKB-SubCell"/>
</dbReference>
<evidence type="ECO:0000259" key="6">
    <source>
        <dbReference type="Pfam" id="PF04932"/>
    </source>
</evidence>
<evidence type="ECO:0000256" key="3">
    <source>
        <dbReference type="ARBA" id="ARBA00022989"/>
    </source>
</evidence>
<reference evidence="8" key="1">
    <citation type="submission" date="2017-09" db="EMBL/GenBank/DDBJ databases">
        <title>Depth-based differentiation of microbial function through sediment-hosted aquifers and enrichment of novel symbionts in the deep terrestrial subsurface.</title>
        <authorList>
            <person name="Probst A.J."/>
            <person name="Ladd B."/>
            <person name="Jarett J.K."/>
            <person name="Geller-Mcgrath D.E."/>
            <person name="Sieber C.M.K."/>
            <person name="Emerson J.B."/>
            <person name="Anantharaman K."/>
            <person name="Thomas B.C."/>
            <person name="Malmstrom R."/>
            <person name="Stieglmeier M."/>
            <person name="Klingl A."/>
            <person name="Woyke T."/>
            <person name="Ryan C.M."/>
            <person name="Banfield J.F."/>
        </authorList>
    </citation>
    <scope>NUCLEOTIDE SEQUENCE [LARGE SCALE GENOMIC DNA]</scope>
</reference>
<feature type="transmembrane region" description="Helical" evidence="5">
    <location>
        <begin position="215"/>
        <end position="234"/>
    </location>
</feature>
<dbReference type="Pfam" id="PF04932">
    <property type="entry name" value="Wzy_C"/>
    <property type="match status" value="1"/>
</dbReference>
<feature type="transmembrane region" description="Helical" evidence="5">
    <location>
        <begin position="36"/>
        <end position="54"/>
    </location>
</feature>
<sequence>MKVLRVLFFISIALVPIGTRVILFKFTGGFHEYEAVSFYLSDVFVLGFIFYYLGSYLKAFKNFFSNKLKLSLGSFLFFSFVSIFLSISFGLSLYSLLRLLEVVLFSIFSATILRKDDFKKIFLILAIFSVFESFVAIGQFVLQKDVGLQFLGESHLGIFPGISKVPAGGGVLLRAYGTFPHPNILGAFLLTGLVSLLYFYFLTSIEPGRKYFTGAIRRLFISVGLFFVIFGITLTFSRTAWILAFLVVASFVLYGFLRPRGIVSSRLYGLGSWFLKYRSRSLALRLITISVFFVYLFSVPFGDVFVPRASVSIGEPSVSYRVVYNKMALHIIKEHPLGVGIGSEVITAYKEKIFEGYHLTESWQWQPIHNIYLLAASEIGVLGALGFLLFFVFIFLNLLKKDFTHEKFSVAVLIFAFLLFGLVDHFFWTLQQGRLMFWLVVVLAIFISNKQRN</sequence>
<evidence type="ECO:0000313" key="7">
    <source>
        <dbReference type="EMBL" id="PIR88999.1"/>
    </source>
</evidence>
<proteinExistence type="predicted"/>
<dbReference type="PANTHER" id="PTHR37422:SF13">
    <property type="entry name" value="LIPOPOLYSACCHARIDE BIOSYNTHESIS PROTEIN PA4999-RELATED"/>
    <property type="match status" value="1"/>
</dbReference>
<accession>A0A2H0URF1</accession>